<accession>A0A5C3P558</accession>
<feature type="transmembrane region" description="Helical" evidence="1">
    <location>
        <begin position="235"/>
        <end position="258"/>
    </location>
</feature>
<protein>
    <recommendedName>
        <fullName evidence="4">Family A G protein-coupled receptor-like protein</fullName>
    </recommendedName>
</protein>
<keyword evidence="1" id="KW-0812">Transmembrane</keyword>
<feature type="transmembrane region" description="Helical" evidence="1">
    <location>
        <begin position="118"/>
        <end position="139"/>
    </location>
</feature>
<keyword evidence="3" id="KW-1185">Reference proteome</keyword>
<dbReference type="AlphaFoldDB" id="A0A5C3P558"/>
<evidence type="ECO:0000313" key="3">
    <source>
        <dbReference type="Proteomes" id="UP000308197"/>
    </source>
</evidence>
<feature type="transmembrane region" description="Helical" evidence="1">
    <location>
        <begin position="93"/>
        <end position="111"/>
    </location>
</feature>
<reference evidence="2 3" key="1">
    <citation type="journal article" date="2019" name="Nat. Ecol. Evol.">
        <title>Megaphylogeny resolves global patterns of mushroom evolution.</title>
        <authorList>
            <person name="Varga T."/>
            <person name="Krizsan K."/>
            <person name="Foldi C."/>
            <person name="Dima B."/>
            <person name="Sanchez-Garcia M."/>
            <person name="Sanchez-Ramirez S."/>
            <person name="Szollosi G.J."/>
            <person name="Szarkandi J.G."/>
            <person name="Papp V."/>
            <person name="Albert L."/>
            <person name="Andreopoulos W."/>
            <person name="Angelini C."/>
            <person name="Antonin V."/>
            <person name="Barry K.W."/>
            <person name="Bougher N.L."/>
            <person name="Buchanan P."/>
            <person name="Buyck B."/>
            <person name="Bense V."/>
            <person name="Catcheside P."/>
            <person name="Chovatia M."/>
            <person name="Cooper J."/>
            <person name="Damon W."/>
            <person name="Desjardin D."/>
            <person name="Finy P."/>
            <person name="Geml J."/>
            <person name="Haridas S."/>
            <person name="Hughes K."/>
            <person name="Justo A."/>
            <person name="Karasinski D."/>
            <person name="Kautmanova I."/>
            <person name="Kiss B."/>
            <person name="Kocsube S."/>
            <person name="Kotiranta H."/>
            <person name="LaButti K.M."/>
            <person name="Lechner B.E."/>
            <person name="Liimatainen K."/>
            <person name="Lipzen A."/>
            <person name="Lukacs Z."/>
            <person name="Mihaltcheva S."/>
            <person name="Morgado L.N."/>
            <person name="Niskanen T."/>
            <person name="Noordeloos M.E."/>
            <person name="Ohm R.A."/>
            <person name="Ortiz-Santana B."/>
            <person name="Ovrebo C."/>
            <person name="Racz N."/>
            <person name="Riley R."/>
            <person name="Savchenko A."/>
            <person name="Shiryaev A."/>
            <person name="Soop K."/>
            <person name="Spirin V."/>
            <person name="Szebenyi C."/>
            <person name="Tomsovsky M."/>
            <person name="Tulloss R.E."/>
            <person name="Uehling J."/>
            <person name="Grigoriev I.V."/>
            <person name="Vagvolgyi C."/>
            <person name="Papp T."/>
            <person name="Martin F.M."/>
            <person name="Miettinen O."/>
            <person name="Hibbett D.S."/>
            <person name="Nagy L.G."/>
        </authorList>
    </citation>
    <scope>NUCLEOTIDE SEQUENCE [LARGE SCALE GENOMIC DNA]</scope>
    <source>
        <strain evidence="2 3">HHB13444</strain>
    </source>
</reference>
<keyword evidence="1" id="KW-0472">Membrane</keyword>
<feature type="transmembrane region" description="Helical" evidence="1">
    <location>
        <begin position="47"/>
        <end position="64"/>
    </location>
</feature>
<dbReference type="InParanoid" id="A0A5C3P558"/>
<dbReference type="EMBL" id="ML211292">
    <property type="protein sequence ID" value="TFK84804.1"/>
    <property type="molecule type" value="Genomic_DNA"/>
</dbReference>
<gene>
    <name evidence="2" type="ORF">K466DRAFT_601706</name>
</gene>
<keyword evidence="1" id="KW-1133">Transmembrane helix</keyword>
<organism evidence="2 3">
    <name type="scientific">Polyporus arcularius HHB13444</name>
    <dbReference type="NCBI Taxonomy" id="1314778"/>
    <lineage>
        <taxon>Eukaryota</taxon>
        <taxon>Fungi</taxon>
        <taxon>Dikarya</taxon>
        <taxon>Basidiomycota</taxon>
        <taxon>Agaricomycotina</taxon>
        <taxon>Agaricomycetes</taxon>
        <taxon>Polyporales</taxon>
        <taxon>Polyporaceae</taxon>
        <taxon>Polyporus</taxon>
    </lineage>
</organism>
<feature type="transmembrane region" description="Helical" evidence="1">
    <location>
        <begin position="159"/>
        <end position="184"/>
    </location>
</feature>
<feature type="transmembrane region" description="Helical" evidence="1">
    <location>
        <begin position="17"/>
        <end position="35"/>
    </location>
</feature>
<evidence type="ECO:0000313" key="2">
    <source>
        <dbReference type="EMBL" id="TFK84804.1"/>
    </source>
</evidence>
<proteinExistence type="predicted"/>
<dbReference type="Proteomes" id="UP000308197">
    <property type="component" value="Unassembled WGS sequence"/>
</dbReference>
<evidence type="ECO:0008006" key="4">
    <source>
        <dbReference type="Google" id="ProtNLM"/>
    </source>
</evidence>
<sequence>MTLSNDMAALIGFACEASLWGAYTVLFFVSMVLLFRRKERGFGNMPVIILSIALFLFCTAHFALEFNHFYTILRSIGVNGFANETKPLVGADIFISLCDLLGDFLLVYRCWALWGKKVWVVVLPFLTAVAGVGCMARAVHLTLVISPTAPVPDPSIVPLTTAAFSLPLCTNVMATGLILLRMWLMSRRTVTGLGIHGSKRVARSAVMIIVESGLLYLVTQLIFVVLVALAHPAQAIVAVMAVQIYGIAPTLIVLHVGLGIAVDTTTQNLPAGSTWASHSAGLATRSDVHVRTGTSVIGGAHGIKADGESLEMKTMESQSDFTAAV</sequence>
<feature type="transmembrane region" description="Helical" evidence="1">
    <location>
        <begin position="205"/>
        <end position="229"/>
    </location>
</feature>
<evidence type="ECO:0000256" key="1">
    <source>
        <dbReference type="SAM" id="Phobius"/>
    </source>
</evidence>
<name>A0A5C3P558_9APHY</name>